<organism evidence="1 2">
    <name type="scientific">Ceratodon purpureus</name>
    <name type="common">Fire moss</name>
    <name type="synonym">Dicranum purpureum</name>
    <dbReference type="NCBI Taxonomy" id="3225"/>
    <lineage>
        <taxon>Eukaryota</taxon>
        <taxon>Viridiplantae</taxon>
        <taxon>Streptophyta</taxon>
        <taxon>Embryophyta</taxon>
        <taxon>Bryophyta</taxon>
        <taxon>Bryophytina</taxon>
        <taxon>Bryopsida</taxon>
        <taxon>Dicranidae</taxon>
        <taxon>Pseudoditrichales</taxon>
        <taxon>Ditrichaceae</taxon>
        <taxon>Ceratodon</taxon>
    </lineage>
</organism>
<dbReference type="EMBL" id="CM026426">
    <property type="protein sequence ID" value="KAG0575062.1"/>
    <property type="molecule type" value="Genomic_DNA"/>
</dbReference>
<reference evidence="1" key="1">
    <citation type="submission" date="2020-06" db="EMBL/GenBank/DDBJ databases">
        <title>WGS assembly of Ceratodon purpureus strain R40.</title>
        <authorList>
            <person name="Carey S.B."/>
            <person name="Jenkins J."/>
            <person name="Shu S."/>
            <person name="Lovell J.T."/>
            <person name="Sreedasyam A."/>
            <person name="Maumus F."/>
            <person name="Tiley G.P."/>
            <person name="Fernandez-Pozo N."/>
            <person name="Barry K."/>
            <person name="Chen C."/>
            <person name="Wang M."/>
            <person name="Lipzen A."/>
            <person name="Daum C."/>
            <person name="Saski C.A."/>
            <person name="Payton A.C."/>
            <person name="Mcbreen J.C."/>
            <person name="Conrad R.E."/>
            <person name="Kollar L.M."/>
            <person name="Olsson S."/>
            <person name="Huttunen S."/>
            <person name="Landis J.B."/>
            <person name="Wickett N.J."/>
            <person name="Johnson M.G."/>
            <person name="Rensing S.A."/>
            <person name="Grimwood J."/>
            <person name="Schmutz J."/>
            <person name="Mcdaniel S.F."/>
        </authorList>
    </citation>
    <scope>NUCLEOTIDE SEQUENCE</scope>
    <source>
        <strain evidence="1">R40</strain>
    </source>
</reference>
<sequence>MSYFSFNDVNSSSSIKHSLAKIRLFQEIDHERHDKILGETSPCFFVRPPYDHLLVPTWEVLMSLSKICSSQPFSEFNDVNAHFLPLIVNTRSILDTVFFPQFFDHSKLNKIVGILLS</sequence>
<dbReference type="Proteomes" id="UP000822688">
    <property type="component" value="Chromosome V"/>
</dbReference>
<evidence type="ECO:0000313" key="1">
    <source>
        <dbReference type="EMBL" id="KAG0575062.1"/>
    </source>
</evidence>
<dbReference type="AlphaFoldDB" id="A0A8T0HVF1"/>
<accession>A0A8T0HVF1</accession>
<name>A0A8T0HVF1_CERPU</name>
<gene>
    <name evidence="1" type="ORF">KC19_VG314700</name>
</gene>
<comment type="caution">
    <text evidence="1">The sequence shown here is derived from an EMBL/GenBank/DDBJ whole genome shotgun (WGS) entry which is preliminary data.</text>
</comment>
<proteinExistence type="predicted"/>
<keyword evidence="2" id="KW-1185">Reference proteome</keyword>
<protein>
    <submittedName>
        <fullName evidence="1">Uncharacterized protein</fullName>
    </submittedName>
</protein>
<evidence type="ECO:0000313" key="2">
    <source>
        <dbReference type="Proteomes" id="UP000822688"/>
    </source>
</evidence>